<feature type="transmembrane region" description="Helical" evidence="9">
    <location>
        <begin position="378"/>
        <end position="399"/>
    </location>
</feature>
<dbReference type="GO" id="GO:0016020">
    <property type="term" value="C:membrane"/>
    <property type="evidence" value="ECO:0007669"/>
    <property type="project" value="UniProtKB-SubCell"/>
</dbReference>
<comment type="subcellular location">
    <subcellularLocation>
        <location evidence="1">Membrane</location>
        <topology evidence="1">Multi-pass membrane protein</topology>
    </subcellularLocation>
</comment>
<dbReference type="NCBIfam" id="TIGR00879">
    <property type="entry name" value="SP"/>
    <property type="match status" value="1"/>
</dbReference>
<feature type="transmembrane region" description="Helical" evidence="9">
    <location>
        <begin position="174"/>
        <end position="195"/>
    </location>
</feature>
<proteinExistence type="inferred from homology"/>
<feature type="transmembrane region" description="Helical" evidence="9">
    <location>
        <begin position="81"/>
        <end position="100"/>
    </location>
</feature>
<gene>
    <name evidence="11" type="ORF">M406DRAFT_342690</name>
</gene>
<evidence type="ECO:0000256" key="8">
    <source>
        <dbReference type="RuleBase" id="RU003346"/>
    </source>
</evidence>
<evidence type="ECO:0000256" key="7">
    <source>
        <dbReference type="ARBA" id="ARBA00023180"/>
    </source>
</evidence>
<dbReference type="PANTHER" id="PTHR48022">
    <property type="entry name" value="PLASTIDIC GLUCOSE TRANSPORTER 4"/>
    <property type="match status" value="1"/>
</dbReference>
<feature type="transmembrane region" description="Helical" evidence="9">
    <location>
        <begin position="49"/>
        <end position="69"/>
    </location>
</feature>
<dbReference type="EMBL" id="MU032351">
    <property type="protein sequence ID" value="KAF3762041.1"/>
    <property type="molecule type" value="Genomic_DNA"/>
</dbReference>
<keyword evidence="5 9" id="KW-1133">Transmembrane helix</keyword>
<name>A0A9P4XWB9_CRYP1</name>
<evidence type="ECO:0000256" key="9">
    <source>
        <dbReference type="SAM" id="Phobius"/>
    </source>
</evidence>
<dbReference type="InterPro" id="IPR050360">
    <property type="entry name" value="MFS_Sugar_Transporters"/>
</dbReference>
<dbReference type="InterPro" id="IPR020846">
    <property type="entry name" value="MFS_dom"/>
</dbReference>
<protein>
    <submittedName>
        <fullName evidence="11">General substrate transporter</fullName>
    </submittedName>
</protein>
<dbReference type="PANTHER" id="PTHR48022:SF67">
    <property type="entry name" value="QUINATE TRANSPORTER, PUTATIVE (AFU_ORTHOLOGUE AFUA_4G14670)-RELATED"/>
    <property type="match status" value="1"/>
</dbReference>
<dbReference type="Gene3D" id="1.20.1250.20">
    <property type="entry name" value="MFS general substrate transporter like domains"/>
    <property type="match status" value="1"/>
</dbReference>
<dbReference type="FunFam" id="1.20.1250.20:FF:000026">
    <property type="entry name" value="MFS quinate transporter QutD"/>
    <property type="match status" value="1"/>
</dbReference>
<dbReference type="PROSITE" id="PS50850">
    <property type="entry name" value="MFS"/>
    <property type="match status" value="1"/>
</dbReference>
<evidence type="ECO:0000256" key="4">
    <source>
        <dbReference type="ARBA" id="ARBA00022692"/>
    </source>
</evidence>
<feature type="transmembrane region" description="Helical" evidence="9">
    <location>
        <begin position="106"/>
        <end position="122"/>
    </location>
</feature>
<dbReference type="Pfam" id="PF00083">
    <property type="entry name" value="Sugar_tr"/>
    <property type="match status" value="1"/>
</dbReference>
<dbReference type="PROSITE" id="PS00217">
    <property type="entry name" value="SUGAR_TRANSPORT_2"/>
    <property type="match status" value="1"/>
</dbReference>
<dbReference type="InterPro" id="IPR036259">
    <property type="entry name" value="MFS_trans_sf"/>
</dbReference>
<dbReference type="AlphaFoldDB" id="A0A9P4XWB9"/>
<evidence type="ECO:0000256" key="1">
    <source>
        <dbReference type="ARBA" id="ARBA00004141"/>
    </source>
</evidence>
<dbReference type="InterPro" id="IPR005828">
    <property type="entry name" value="MFS_sugar_transport-like"/>
</dbReference>
<dbReference type="InterPro" id="IPR003663">
    <property type="entry name" value="Sugar/inositol_transpt"/>
</dbReference>
<evidence type="ECO:0000313" key="12">
    <source>
        <dbReference type="Proteomes" id="UP000803844"/>
    </source>
</evidence>
<feature type="domain" description="Major facilitator superfamily (MFS) profile" evidence="10">
    <location>
        <begin position="6"/>
        <end position="471"/>
    </location>
</feature>
<dbReference type="GO" id="GO:0005351">
    <property type="term" value="F:carbohydrate:proton symporter activity"/>
    <property type="evidence" value="ECO:0007669"/>
    <property type="project" value="TreeGrafter"/>
</dbReference>
<feature type="transmembrane region" description="Helical" evidence="9">
    <location>
        <begin position="318"/>
        <end position="339"/>
    </location>
</feature>
<feature type="transmembrane region" description="Helical" evidence="9">
    <location>
        <begin position="134"/>
        <end position="154"/>
    </location>
</feature>
<feature type="transmembrane region" description="Helical" evidence="9">
    <location>
        <begin position="346"/>
        <end position="366"/>
    </location>
</feature>
<comment type="caution">
    <text evidence="11">The sequence shown here is derived from an EMBL/GenBank/DDBJ whole genome shotgun (WGS) entry which is preliminary data.</text>
</comment>
<keyword evidence="4 9" id="KW-0812">Transmembrane</keyword>
<dbReference type="PROSITE" id="PS00216">
    <property type="entry name" value="SUGAR_TRANSPORT_1"/>
    <property type="match status" value="1"/>
</dbReference>
<feature type="transmembrane region" description="Helical" evidence="9">
    <location>
        <begin position="280"/>
        <end position="306"/>
    </location>
</feature>
<comment type="similarity">
    <text evidence="2 8">Belongs to the major facilitator superfamily. Sugar transporter (TC 2.A.1.1) family.</text>
</comment>
<evidence type="ECO:0000256" key="3">
    <source>
        <dbReference type="ARBA" id="ARBA00022448"/>
    </source>
</evidence>
<organism evidence="11 12">
    <name type="scientific">Cryphonectria parasitica (strain ATCC 38755 / EP155)</name>
    <dbReference type="NCBI Taxonomy" id="660469"/>
    <lineage>
        <taxon>Eukaryota</taxon>
        <taxon>Fungi</taxon>
        <taxon>Dikarya</taxon>
        <taxon>Ascomycota</taxon>
        <taxon>Pezizomycotina</taxon>
        <taxon>Sordariomycetes</taxon>
        <taxon>Sordariomycetidae</taxon>
        <taxon>Diaporthales</taxon>
        <taxon>Cryphonectriaceae</taxon>
        <taxon>Cryphonectria-Endothia species complex</taxon>
        <taxon>Cryphonectria</taxon>
    </lineage>
</organism>
<feature type="transmembrane region" description="Helical" evidence="9">
    <location>
        <begin position="420"/>
        <end position="440"/>
    </location>
</feature>
<evidence type="ECO:0000256" key="5">
    <source>
        <dbReference type="ARBA" id="ARBA00022989"/>
    </source>
</evidence>
<evidence type="ECO:0000313" key="11">
    <source>
        <dbReference type="EMBL" id="KAF3762041.1"/>
    </source>
</evidence>
<sequence>MKILYIALFASFGGLLYGYQQGVLGQALVMNSFQRSFPSIAADPTAQGWLTSVLQLGGWLGAVSSGVFCEVFSRKRTIFSGAIWVILGSYLTAGANAAGFLYAGRFFTGIGVGTLSAAGPLYNAELAPPELRGLLVSMQQLATTIGILAAYWIAYGTNYTGGTGDGQSDWAWRLPLIIQGVPAIVLAVGVWFLPYSPRWLVGHNRKEDALQTLSRLRGAPIDDQLIQIEYLDIQSECIFERRMFEKRFPNLSEKWRNNIWFRELAQYGQIVRTKDSFKRVAIASLVMFFQQFSGIDSVIYYAPIIFTSLGLTSSTSSLLATGITGVINVCTTIPAVLVIDKIGRKTLLMFGSFGMLSTLVIVGVIASQFQNDWPSHAAGGWACVVMIWLYIVNFAYSWGPASWTLIAEIFPLSIRAKGTSIGASANWMCNFVIALMTPSMLARISWGLYIFFAGWLALGIVFVWFFVPETKGKTLEEMDQVFGSKSSEEDIEVLAAIQEEVGLLRAIALLGEQTETEGKMSTQHVDQVA</sequence>
<reference evidence="11" key="1">
    <citation type="journal article" date="2020" name="Phytopathology">
        <title>Genome sequence of the chestnut blight fungus Cryphonectria parasitica EP155: A fundamental resource for an archetypical invasive plant pathogen.</title>
        <authorList>
            <person name="Crouch J.A."/>
            <person name="Dawe A."/>
            <person name="Aerts A."/>
            <person name="Barry K."/>
            <person name="Churchill A.C.L."/>
            <person name="Grimwood J."/>
            <person name="Hillman B."/>
            <person name="Milgroom M.G."/>
            <person name="Pangilinan J."/>
            <person name="Smith M."/>
            <person name="Salamov A."/>
            <person name="Schmutz J."/>
            <person name="Yadav J."/>
            <person name="Grigoriev I.V."/>
            <person name="Nuss D."/>
        </authorList>
    </citation>
    <scope>NUCLEOTIDE SEQUENCE</scope>
    <source>
        <strain evidence="11">EP155</strain>
    </source>
</reference>
<accession>A0A9P4XWB9</accession>
<evidence type="ECO:0000259" key="10">
    <source>
        <dbReference type="PROSITE" id="PS50850"/>
    </source>
</evidence>
<evidence type="ECO:0000256" key="6">
    <source>
        <dbReference type="ARBA" id="ARBA00023136"/>
    </source>
</evidence>
<keyword evidence="3 8" id="KW-0813">Transport</keyword>
<dbReference type="RefSeq" id="XP_040773020.1">
    <property type="nucleotide sequence ID" value="XM_040921798.1"/>
</dbReference>
<dbReference type="GeneID" id="63838927"/>
<keyword evidence="12" id="KW-1185">Reference proteome</keyword>
<dbReference type="OrthoDB" id="8120565at2759"/>
<keyword evidence="7" id="KW-0325">Glycoprotein</keyword>
<keyword evidence="6 9" id="KW-0472">Membrane</keyword>
<feature type="transmembrane region" description="Helical" evidence="9">
    <location>
        <begin position="446"/>
        <end position="467"/>
    </location>
</feature>
<evidence type="ECO:0000256" key="2">
    <source>
        <dbReference type="ARBA" id="ARBA00010992"/>
    </source>
</evidence>
<dbReference type="PRINTS" id="PR00171">
    <property type="entry name" value="SUGRTRNSPORT"/>
</dbReference>
<dbReference type="SUPFAM" id="SSF103473">
    <property type="entry name" value="MFS general substrate transporter"/>
    <property type="match status" value="1"/>
</dbReference>
<dbReference type="Proteomes" id="UP000803844">
    <property type="component" value="Unassembled WGS sequence"/>
</dbReference>
<dbReference type="InterPro" id="IPR005829">
    <property type="entry name" value="Sugar_transporter_CS"/>
</dbReference>